<feature type="compositionally biased region" description="Basic residues" evidence="1">
    <location>
        <begin position="460"/>
        <end position="471"/>
    </location>
</feature>
<dbReference type="Proteomes" id="UP001232148">
    <property type="component" value="Unassembled WGS sequence"/>
</dbReference>
<evidence type="ECO:0000313" key="2">
    <source>
        <dbReference type="EMBL" id="KAK2022801.1"/>
    </source>
</evidence>
<sequence length="807" mass="91184">MSAIGSFHGDSSSVMPFFLKDAIALELSSMLDDFYPQLRYFPKFIRSQVEEQVMEHVAREFAEEIRLYNLQGNVLFYVHRLFKDASTGLVNLQPLEAPPLSPEDMQAIESAVCPYIENVAYDCVLAGVEIGIASLVDDVYDYFLRPDFDSRWELACCFLDCLVNEAGDRAREAISAKQSNDFVGLRHYVRHHLPALLQGLETELLDGIYDRLDWQRDEVDKPSVLRLIADELIDYHAAFERVADTIYIPRRRRAAIRATLQSDVPVDIHTGPEPRLPVPQVPSDAPKLCGTSFPDADEEIEFALAHPPNPGPSVKISFATIPLSLLKEIQDAIDGVLTEALSDPDHDDLDLDSMIETIYAGLQAAVPGVESFPGSTRTYIMDAYNERVESMLAEYQSLDRDEAFEDSISDLDDEDGSDADYDAMDLDDEDKDENDTPPPRPTKRRKVGNSSTSALSGCQTKRRSSRLARKRPINEEEEAVSDAESESPFASSQRLDHFGSKPSLRIWMAVLDGCVTTKNGRHSRQRCIEYLGNGRSFHDTFQRLESESLCQGLIDAGRICLSDLKELCKPASSVQTKGSGHYMALITDEDRDSWYAKYIGQAVMVSRRITEHHNYARIAASDGKVKKPATCGCLIYRAWKAKGTRRHASWLELSNVTKLDSETEIEFETWLCLLEMFFSLAFQTLQANYLDTWLPSEIPRQRHVGLNVALPLGGYGRLSLSAVLKSVHDPELLQIIPNQPVELRCGKCFTVRVFKYPRMSNGRTPRIILSSLMTLNGFPFKWQTVRADRIHRCWNVRTLRLHPNPWR</sequence>
<comment type="caution">
    <text evidence="2">The sequence shown here is derived from an EMBL/GenBank/DDBJ whole genome shotgun (WGS) entry which is preliminary data.</text>
</comment>
<proteinExistence type="predicted"/>
<accession>A0AAD9H5F5</accession>
<feature type="compositionally biased region" description="Acidic residues" evidence="1">
    <location>
        <begin position="475"/>
        <end position="485"/>
    </location>
</feature>
<organism evidence="2 3">
    <name type="scientific">Colletotrichum zoysiae</name>
    <dbReference type="NCBI Taxonomy" id="1216348"/>
    <lineage>
        <taxon>Eukaryota</taxon>
        <taxon>Fungi</taxon>
        <taxon>Dikarya</taxon>
        <taxon>Ascomycota</taxon>
        <taxon>Pezizomycotina</taxon>
        <taxon>Sordariomycetes</taxon>
        <taxon>Hypocreomycetidae</taxon>
        <taxon>Glomerellales</taxon>
        <taxon>Glomerellaceae</taxon>
        <taxon>Colletotrichum</taxon>
        <taxon>Colletotrichum graminicola species complex</taxon>
    </lineage>
</organism>
<keyword evidence="3" id="KW-1185">Reference proteome</keyword>
<evidence type="ECO:0000313" key="3">
    <source>
        <dbReference type="Proteomes" id="UP001232148"/>
    </source>
</evidence>
<dbReference type="EMBL" id="MU843025">
    <property type="protein sequence ID" value="KAK2022801.1"/>
    <property type="molecule type" value="Genomic_DNA"/>
</dbReference>
<protein>
    <submittedName>
        <fullName evidence="2">Uncharacterized protein</fullName>
    </submittedName>
</protein>
<feature type="region of interest" description="Disordered" evidence="1">
    <location>
        <begin position="408"/>
        <end position="495"/>
    </location>
</feature>
<feature type="compositionally biased region" description="Polar residues" evidence="1">
    <location>
        <begin position="448"/>
        <end position="459"/>
    </location>
</feature>
<feature type="compositionally biased region" description="Acidic residues" evidence="1">
    <location>
        <begin position="408"/>
        <end position="435"/>
    </location>
</feature>
<gene>
    <name evidence="2" type="ORF">LX32DRAFT_657436</name>
</gene>
<evidence type="ECO:0000256" key="1">
    <source>
        <dbReference type="SAM" id="MobiDB-lite"/>
    </source>
</evidence>
<name>A0AAD9H5F5_9PEZI</name>
<dbReference type="AlphaFoldDB" id="A0AAD9H5F5"/>
<reference evidence="2" key="1">
    <citation type="submission" date="2021-06" db="EMBL/GenBank/DDBJ databases">
        <title>Comparative genomics, transcriptomics and evolutionary studies reveal genomic signatures of adaptation to plant cell wall in hemibiotrophic fungi.</title>
        <authorList>
            <consortium name="DOE Joint Genome Institute"/>
            <person name="Baroncelli R."/>
            <person name="Diaz J.F."/>
            <person name="Benocci T."/>
            <person name="Peng M."/>
            <person name="Battaglia E."/>
            <person name="Haridas S."/>
            <person name="Andreopoulos W."/>
            <person name="Labutti K."/>
            <person name="Pangilinan J."/>
            <person name="Floch G.L."/>
            <person name="Makela M.R."/>
            <person name="Henrissat B."/>
            <person name="Grigoriev I.V."/>
            <person name="Crouch J.A."/>
            <person name="De Vries R.P."/>
            <person name="Sukno S.A."/>
            <person name="Thon M.R."/>
        </authorList>
    </citation>
    <scope>NUCLEOTIDE SEQUENCE</scope>
    <source>
        <strain evidence="2">MAFF235873</strain>
    </source>
</reference>